<dbReference type="AlphaFoldDB" id="A0A9W7FLC9"/>
<feature type="compositionally biased region" description="Basic and acidic residues" evidence="1">
    <location>
        <begin position="346"/>
        <end position="362"/>
    </location>
</feature>
<feature type="transmembrane region" description="Helical" evidence="2">
    <location>
        <begin position="22"/>
        <end position="45"/>
    </location>
</feature>
<accession>A0A9W7FLC9</accession>
<feature type="transmembrane region" description="Helical" evidence="2">
    <location>
        <begin position="239"/>
        <end position="258"/>
    </location>
</feature>
<keyword evidence="2" id="KW-0812">Transmembrane</keyword>
<feature type="transmembrane region" description="Helical" evidence="2">
    <location>
        <begin position="146"/>
        <end position="168"/>
    </location>
</feature>
<dbReference type="OrthoDB" id="192229at2759"/>
<feature type="region of interest" description="Disordered" evidence="1">
    <location>
        <begin position="346"/>
        <end position="383"/>
    </location>
</feature>
<proteinExistence type="predicted"/>
<keyword evidence="2" id="KW-1133">Transmembrane helix</keyword>
<protein>
    <recommendedName>
        <fullName evidence="5">Ceramidase</fullName>
    </recommendedName>
</protein>
<evidence type="ECO:0000256" key="1">
    <source>
        <dbReference type="SAM" id="MobiDB-lite"/>
    </source>
</evidence>
<comment type="caution">
    <text evidence="3">The sequence shown here is derived from an EMBL/GenBank/DDBJ whole genome shotgun (WGS) entry which is preliminary data.</text>
</comment>
<gene>
    <name evidence="3" type="ORF">TrLO_g5418</name>
</gene>
<sequence>MSANPIISFLLSSTSTLHFRPILWKILGGCITLALGFTFSVWGYCSNEDNCLVGDGWKEEFWGTASCKNGYCEQCHMDQYIRSRANSYSNIAFITTAMVIFCFGVEDYLFFNGWLNKNKAAIRPHARMDYDSKNPPNLVLGGSGPFILLFALIATGGLFWAGYGAFVFHAGMTQKSGKWDICSVYTLVWLSLPYSALNHLHCLKWRFPKLIVFSISILTTLTFWYPFKFTDEGHDANEIVPQFAGVNYMLLLSSYIVGFKQVKLRKISDLWVITVAAILMYFAKEARDKDSEWCESPTAFFQGHAVWHSSMAVGIMFFYFFLRQERPWVEKREDVLVEGGGEWMERVEEGKGGDGSGRERGRSSGSGGSENLQLDVANDNTML</sequence>
<feature type="transmembrane region" description="Helical" evidence="2">
    <location>
        <begin position="304"/>
        <end position="322"/>
    </location>
</feature>
<dbReference type="Proteomes" id="UP001165122">
    <property type="component" value="Unassembled WGS sequence"/>
</dbReference>
<keyword evidence="4" id="KW-1185">Reference proteome</keyword>
<keyword evidence="2" id="KW-0472">Membrane</keyword>
<feature type="transmembrane region" description="Helical" evidence="2">
    <location>
        <begin position="267"/>
        <end position="284"/>
    </location>
</feature>
<reference evidence="4" key="1">
    <citation type="journal article" date="2023" name="Commun. Biol.">
        <title>Genome analysis of Parmales, the sister group of diatoms, reveals the evolutionary specialization of diatoms from phago-mixotrophs to photoautotrophs.</title>
        <authorList>
            <person name="Ban H."/>
            <person name="Sato S."/>
            <person name="Yoshikawa S."/>
            <person name="Yamada K."/>
            <person name="Nakamura Y."/>
            <person name="Ichinomiya M."/>
            <person name="Sato N."/>
            <person name="Blanc-Mathieu R."/>
            <person name="Endo H."/>
            <person name="Kuwata A."/>
            <person name="Ogata H."/>
        </authorList>
    </citation>
    <scope>NUCLEOTIDE SEQUENCE [LARGE SCALE GENOMIC DNA]</scope>
    <source>
        <strain evidence="4">NIES 3700</strain>
    </source>
</reference>
<evidence type="ECO:0008006" key="5">
    <source>
        <dbReference type="Google" id="ProtNLM"/>
    </source>
</evidence>
<organism evidence="3 4">
    <name type="scientific">Triparma laevis f. longispina</name>
    <dbReference type="NCBI Taxonomy" id="1714387"/>
    <lineage>
        <taxon>Eukaryota</taxon>
        <taxon>Sar</taxon>
        <taxon>Stramenopiles</taxon>
        <taxon>Ochrophyta</taxon>
        <taxon>Bolidophyceae</taxon>
        <taxon>Parmales</taxon>
        <taxon>Triparmaceae</taxon>
        <taxon>Triparma</taxon>
    </lineage>
</organism>
<feature type="transmembrane region" description="Helical" evidence="2">
    <location>
        <begin position="210"/>
        <end position="227"/>
    </location>
</feature>
<name>A0A9W7FLC9_9STRA</name>
<evidence type="ECO:0000256" key="2">
    <source>
        <dbReference type="SAM" id="Phobius"/>
    </source>
</evidence>
<evidence type="ECO:0000313" key="3">
    <source>
        <dbReference type="EMBL" id="GMI14159.1"/>
    </source>
</evidence>
<feature type="transmembrane region" description="Helical" evidence="2">
    <location>
        <begin position="91"/>
        <end position="111"/>
    </location>
</feature>
<dbReference type="EMBL" id="BRXW01000208">
    <property type="protein sequence ID" value="GMI14159.1"/>
    <property type="molecule type" value="Genomic_DNA"/>
</dbReference>
<evidence type="ECO:0000313" key="4">
    <source>
        <dbReference type="Proteomes" id="UP001165122"/>
    </source>
</evidence>